<keyword evidence="2" id="KW-1185">Reference proteome</keyword>
<name>A0ABU0LFS0_XANAG</name>
<organism evidence="1 2">
    <name type="scientific">Xanthobacter agilis</name>
    <dbReference type="NCBI Taxonomy" id="47492"/>
    <lineage>
        <taxon>Bacteria</taxon>
        <taxon>Pseudomonadati</taxon>
        <taxon>Pseudomonadota</taxon>
        <taxon>Alphaproteobacteria</taxon>
        <taxon>Hyphomicrobiales</taxon>
        <taxon>Xanthobacteraceae</taxon>
        <taxon>Xanthobacter</taxon>
    </lineage>
</organism>
<dbReference type="RefSeq" id="WP_237343913.1">
    <property type="nucleotide sequence ID" value="NZ_JABWGX010000001.1"/>
</dbReference>
<accession>A0ABU0LFS0</accession>
<reference evidence="1 2" key="1">
    <citation type="submission" date="2023-07" db="EMBL/GenBank/DDBJ databases">
        <title>Genomic Encyclopedia of Type Strains, Phase IV (KMG-IV): sequencing the most valuable type-strain genomes for metagenomic binning, comparative biology and taxonomic classification.</title>
        <authorList>
            <person name="Goeker M."/>
        </authorList>
    </citation>
    <scope>NUCLEOTIDE SEQUENCE [LARGE SCALE GENOMIC DNA]</scope>
    <source>
        <strain evidence="1 2">DSM 3770</strain>
    </source>
</reference>
<dbReference type="Proteomes" id="UP001241747">
    <property type="component" value="Unassembled WGS sequence"/>
</dbReference>
<evidence type="ECO:0000313" key="2">
    <source>
        <dbReference type="Proteomes" id="UP001241747"/>
    </source>
</evidence>
<protein>
    <submittedName>
        <fullName evidence="1">Uncharacterized protein</fullName>
    </submittedName>
</protein>
<gene>
    <name evidence="1" type="ORF">QOZ94_002794</name>
</gene>
<sequence length="69" mass="7169">MTFLSDIIARMAIALCLGGVDLDAESDVMDFLRSCGFSPDEVAAGWEEACADALEIGQITDAVSGLEAA</sequence>
<proteinExistence type="predicted"/>
<dbReference type="EMBL" id="JAUSVY010000006">
    <property type="protein sequence ID" value="MDQ0505990.1"/>
    <property type="molecule type" value="Genomic_DNA"/>
</dbReference>
<evidence type="ECO:0000313" key="1">
    <source>
        <dbReference type="EMBL" id="MDQ0505990.1"/>
    </source>
</evidence>
<comment type="caution">
    <text evidence="1">The sequence shown here is derived from an EMBL/GenBank/DDBJ whole genome shotgun (WGS) entry which is preliminary data.</text>
</comment>